<name>A0ACD5W892_AVESA</name>
<reference evidence="1" key="1">
    <citation type="submission" date="2021-05" db="EMBL/GenBank/DDBJ databases">
        <authorList>
            <person name="Scholz U."/>
            <person name="Mascher M."/>
            <person name="Fiebig A."/>
        </authorList>
    </citation>
    <scope>NUCLEOTIDE SEQUENCE [LARGE SCALE GENOMIC DNA]</scope>
</reference>
<dbReference type="Proteomes" id="UP001732700">
    <property type="component" value="Chromosome 3D"/>
</dbReference>
<protein>
    <submittedName>
        <fullName evidence="1">Uncharacterized protein</fullName>
    </submittedName>
</protein>
<proteinExistence type="predicted"/>
<organism evidence="1 2">
    <name type="scientific">Avena sativa</name>
    <name type="common">Oat</name>
    <dbReference type="NCBI Taxonomy" id="4498"/>
    <lineage>
        <taxon>Eukaryota</taxon>
        <taxon>Viridiplantae</taxon>
        <taxon>Streptophyta</taxon>
        <taxon>Embryophyta</taxon>
        <taxon>Tracheophyta</taxon>
        <taxon>Spermatophyta</taxon>
        <taxon>Magnoliopsida</taxon>
        <taxon>Liliopsida</taxon>
        <taxon>Poales</taxon>
        <taxon>Poaceae</taxon>
        <taxon>BOP clade</taxon>
        <taxon>Pooideae</taxon>
        <taxon>Poodae</taxon>
        <taxon>Poeae</taxon>
        <taxon>Poeae Chloroplast Group 1 (Aveneae type)</taxon>
        <taxon>Aveninae</taxon>
        <taxon>Avena</taxon>
    </lineage>
</organism>
<reference evidence="1" key="2">
    <citation type="submission" date="2025-09" db="UniProtKB">
        <authorList>
            <consortium name="EnsemblPlants"/>
        </authorList>
    </citation>
    <scope>IDENTIFICATION</scope>
</reference>
<keyword evidence="2" id="KW-1185">Reference proteome</keyword>
<accession>A0ACD5W892</accession>
<dbReference type="EnsemblPlants" id="AVESA.00010b.r2.3DG0570770.1">
    <property type="protein sequence ID" value="AVESA.00010b.r2.3DG0570770.1.CDS.1"/>
    <property type="gene ID" value="AVESA.00010b.r2.3DG0570770"/>
</dbReference>
<evidence type="ECO:0000313" key="1">
    <source>
        <dbReference type="EnsemblPlants" id="AVESA.00010b.r2.3DG0570770.1.CDS.1"/>
    </source>
</evidence>
<sequence length="473" mass="52330">MSPLYILSLGLLLLHTTPLCSSIAVSNDTLTAGQVLVVGGKLVSRNGKFALNFFQFQPTNTISKSTHNARSPSSWYLGVWFNNVPVFTTVWVANRDQAITDHNLNLTQLKISSDGNLVIVNQAANTESVISSSHIVNNRTQTSSINTSTIIVVLLNSGNLVLRNSLSSDLVLWQSFDYPTDVVLPGAKFGRNKVTGFSRRLISKKSLIDPGLGSYIIELEDTKGIVLQYGNLSVVYWHWPSPSTSSLNLIPILKTYLDSDSRTKGLINPTYVDNNQEEYYMYTSPNESSSTYFSLDISGQININVWSQANQSWQIVYSEHVDSCTPFATCGPFTVCNGIAKPFCDCMENFSQKSPLDWNFSDRTGGCIRNTPLHCSTSDKNITSSTDMFHPIARVTLPYNPKSIDIATTQSECEEACLGSCSCTTYSYNNSRCSVWTEQLLSVNLNDGIDNTSEDILYLRLAAKDLLPSLRKK</sequence>
<evidence type="ECO:0000313" key="2">
    <source>
        <dbReference type="Proteomes" id="UP001732700"/>
    </source>
</evidence>